<protein>
    <submittedName>
        <fullName evidence="6">HlyD family efflux transporter periplasmic adaptor subunit</fullName>
    </submittedName>
</protein>
<dbReference type="InterPro" id="IPR050465">
    <property type="entry name" value="UPF0194_transport"/>
</dbReference>
<organism evidence="6 7">
    <name type="scientific">Ottowia testudinis</name>
    <dbReference type="NCBI Taxonomy" id="2816950"/>
    <lineage>
        <taxon>Bacteria</taxon>
        <taxon>Pseudomonadati</taxon>
        <taxon>Pseudomonadota</taxon>
        <taxon>Betaproteobacteria</taxon>
        <taxon>Burkholderiales</taxon>
        <taxon>Comamonadaceae</taxon>
        <taxon>Ottowia</taxon>
    </lineage>
</organism>
<feature type="region of interest" description="Disordered" evidence="4">
    <location>
        <begin position="156"/>
        <end position="197"/>
    </location>
</feature>
<evidence type="ECO:0000313" key="6">
    <source>
        <dbReference type="EMBL" id="QTD47457.1"/>
    </source>
</evidence>
<feature type="coiled-coil region" evidence="3">
    <location>
        <begin position="95"/>
        <end position="122"/>
    </location>
</feature>
<dbReference type="Gene3D" id="2.40.50.100">
    <property type="match status" value="1"/>
</dbReference>
<dbReference type="InterPro" id="IPR059052">
    <property type="entry name" value="HH_YbhG-like"/>
</dbReference>
<dbReference type="Gene3D" id="2.40.30.170">
    <property type="match status" value="1"/>
</dbReference>
<keyword evidence="7" id="KW-1185">Reference proteome</keyword>
<dbReference type="Pfam" id="PF25881">
    <property type="entry name" value="HH_YBHG"/>
    <property type="match status" value="1"/>
</dbReference>
<reference evidence="6" key="1">
    <citation type="submission" date="2021-03" db="EMBL/GenBank/DDBJ databases">
        <title>Ottowia sp. 27C isolated from the cloaca of a Giant Asian pond turtle (Heosemys grandis).</title>
        <authorList>
            <person name="Spergser J."/>
            <person name="Busse H.-J."/>
        </authorList>
    </citation>
    <scope>NUCLEOTIDE SEQUENCE</scope>
    <source>
        <strain evidence="6">27C</strain>
    </source>
</reference>
<dbReference type="EMBL" id="CP071796">
    <property type="protein sequence ID" value="QTD47457.1"/>
    <property type="molecule type" value="Genomic_DNA"/>
</dbReference>
<dbReference type="Gene3D" id="1.10.287.470">
    <property type="entry name" value="Helix hairpin bin"/>
    <property type="match status" value="1"/>
</dbReference>
<evidence type="ECO:0000256" key="1">
    <source>
        <dbReference type="ARBA" id="ARBA00004196"/>
    </source>
</evidence>
<proteinExistence type="predicted"/>
<evidence type="ECO:0000256" key="2">
    <source>
        <dbReference type="ARBA" id="ARBA00023054"/>
    </source>
</evidence>
<feature type="compositionally biased region" description="Low complexity" evidence="4">
    <location>
        <begin position="169"/>
        <end position="197"/>
    </location>
</feature>
<feature type="domain" description="YbhG-like alpha-helical hairpin" evidence="5">
    <location>
        <begin position="63"/>
        <end position="182"/>
    </location>
</feature>
<dbReference type="Proteomes" id="UP000663903">
    <property type="component" value="Chromosome"/>
</dbReference>
<evidence type="ECO:0000313" key="7">
    <source>
        <dbReference type="Proteomes" id="UP000663903"/>
    </source>
</evidence>
<dbReference type="PANTHER" id="PTHR32347:SF23">
    <property type="entry name" value="BLL5650 PROTEIN"/>
    <property type="match status" value="1"/>
</dbReference>
<comment type="subcellular location">
    <subcellularLocation>
        <location evidence="1">Cell envelope</location>
    </subcellularLocation>
</comment>
<dbReference type="SUPFAM" id="SSF111369">
    <property type="entry name" value="HlyD-like secretion proteins"/>
    <property type="match status" value="2"/>
</dbReference>
<keyword evidence="2 3" id="KW-0175">Coiled coil</keyword>
<sequence length="314" mass="32507">MATLAAAAVLAGCGEPPAAGWSGYAEGEHLYVAAPVAGRLRQLAVRAGDTVAAGAPLFALDGQPERDATAAAQAQLDAAQAQAANLQTGRRPDEIAQIAAQLAQAEAQAALTQADAQRKQALVASGAVTRSEADAARTAAEQGRQRVGELQAALRSARQPAREHERAAARAQARAAESALAQQRWREGQTAQPAPAAGQVTDTYFRPGEWVGAGQPVVALLPPDRIKALFFVPEPALAGLRPGQRVQLACDGCGAPIAARITHMASEAEYTPPVIYSNAQRAKLVFRVEAQPEAADAARLKPGLPLDVRPAPGS</sequence>
<evidence type="ECO:0000256" key="4">
    <source>
        <dbReference type="SAM" id="MobiDB-lite"/>
    </source>
</evidence>
<name>A0A975CKJ7_9BURK</name>
<gene>
    <name evidence="6" type="ORF">J1M35_17380</name>
</gene>
<evidence type="ECO:0000256" key="3">
    <source>
        <dbReference type="SAM" id="Coils"/>
    </source>
</evidence>
<accession>A0A975CKJ7</accession>
<evidence type="ECO:0000259" key="5">
    <source>
        <dbReference type="Pfam" id="PF25881"/>
    </source>
</evidence>
<dbReference type="PANTHER" id="PTHR32347">
    <property type="entry name" value="EFFLUX SYSTEM COMPONENT YKNX-RELATED"/>
    <property type="match status" value="1"/>
</dbReference>
<dbReference type="GO" id="GO:0030313">
    <property type="term" value="C:cell envelope"/>
    <property type="evidence" value="ECO:0007669"/>
    <property type="project" value="UniProtKB-SubCell"/>
</dbReference>
<dbReference type="KEGG" id="otd:J1M35_17380"/>
<dbReference type="AlphaFoldDB" id="A0A975CKJ7"/>